<protein>
    <submittedName>
        <fullName evidence="2">Uncharacterized protein</fullName>
    </submittedName>
</protein>
<evidence type="ECO:0000313" key="2">
    <source>
        <dbReference type="Ensembl" id="ENSLAFP00000020615.1"/>
    </source>
</evidence>
<evidence type="ECO:0000313" key="3">
    <source>
        <dbReference type="Proteomes" id="UP000007646"/>
    </source>
</evidence>
<dbReference type="eggNOG" id="ENOG502R5GW">
    <property type="taxonomic scope" value="Eukaryota"/>
</dbReference>
<dbReference type="PANTHER" id="PTHR15566:SF4">
    <property type="entry name" value="POM121-LIKE PROTEIN 1-RELATED"/>
    <property type="match status" value="1"/>
</dbReference>
<keyword evidence="3" id="KW-1185">Reference proteome</keyword>
<evidence type="ECO:0000256" key="1">
    <source>
        <dbReference type="SAM" id="MobiDB-lite"/>
    </source>
</evidence>
<dbReference type="PANTHER" id="PTHR15566">
    <property type="entry name" value="POM121-LIKE"/>
    <property type="match status" value="1"/>
</dbReference>
<accession>G3TYF7</accession>
<proteinExistence type="predicted"/>
<dbReference type="AlphaFoldDB" id="G3TYF7"/>
<feature type="compositionally biased region" description="Basic and acidic residues" evidence="1">
    <location>
        <begin position="51"/>
        <end position="65"/>
    </location>
</feature>
<name>G3TYF7_LOXAF</name>
<reference evidence="2 3" key="1">
    <citation type="submission" date="2009-06" db="EMBL/GenBank/DDBJ databases">
        <title>The Genome Sequence of Loxodonta africana (African elephant).</title>
        <authorList>
            <person name="Di Palma F."/>
            <person name="Heiman D."/>
            <person name="Young S."/>
            <person name="Johnson J."/>
            <person name="Lander E.S."/>
            <person name="Lindblad-Toh K."/>
        </authorList>
    </citation>
    <scope>NUCLEOTIDE SEQUENCE [LARGE SCALE GENOMIC DNA]</scope>
    <source>
        <strain evidence="2 3">Isolate ISIS603380</strain>
    </source>
</reference>
<feature type="region of interest" description="Disordered" evidence="1">
    <location>
        <begin position="250"/>
        <end position="295"/>
    </location>
</feature>
<dbReference type="Proteomes" id="UP000007646">
    <property type="component" value="Unassembled WGS sequence"/>
</dbReference>
<reference evidence="2" key="2">
    <citation type="submission" date="2025-08" db="UniProtKB">
        <authorList>
            <consortium name="Ensembl"/>
        </authorList>
    </citation>
    <scope>IDENTIFICATION</scope>
    <source>
        <strain evidence="2">Isolate ISIS603380</strain>
    </source>
</reference>
<dbReference type="STRING" id="9785.ENSLAFP00000020615"/>
<dbReference type="Pfam" id="PF15229">
    <property type="entry name" value="POM121"/>
    <property type="match status" value="1"/>
</dbReference>
<feature type="region of interest" description="Disordered" evidence="1">
    <location>
        <begin position="342"/>
        <end position="370"/>
    </location>
</feature>
<reference evidence="2" key="3">
    <citation type="submission" date="2025-09" db="UniProtKB">
        <authorList>
            <consortium name="Ensembl"/>
        </authorList>
    </citation>
    <scope>IDENTIFICATION</scope>
    <source>
        <strain evidence="2">Isolate ISIS603380</strain>
    </source>
</reference>
<dbReference type="OMA" id="PSHFWAS"/>
<dbReference type="InterPro" id="IPR043220">
    <property type="entry name" value="POM121-like_prot_1"/>
</dbReference>
<dbReference type="GeneTree" id="ENSGT00940000163029"/>
<dbReference type="InParanoid" id="G3TYF7"/>
<feature type="region of interest" description="Disordered" evidence="1">
    <location>
        <begin position="124"/>
        <end position="225"/>
    </location>
</feature>
<feature type="compositionally biased region" description="Pro residues" evidence="1">
    <location>
        <begin position="265"/>
        <end position="277"/>
    </location>
</feature>
<dbReference type="Ensembl" id="ENSLAFT00000025525.1">
    <property type="protein sequence ID" value="ENSLAFP00000020615.1"/>
    <property type="gene ID" value="ENSLAFG00000027984.1"/>
</dbReference>
<feature type="compositionally biased region" description="Polar residues" evidence="1">
    <location>
        <begin position="157"/>
        <end position="182"/>
    </location>
</feature>
<organism evidence="2 3">
    <name type="scientific">Loxodonta africana</name>
    <name type="common">African elephant</name>
    <dbReference type="NCBI Taxonomy" id="9785"/>
    <lineage>
        <taxon>Eukaryota</taxon>
        <taxon>Metazoa</taxon>
        <taxon>Chordata</taxon>
        <taxon>Craniata</taxon>
        <taxon>Vertebrata</taxon>
        <taxon>Euteleostomi</taxon>
        <taxon>Mammalia</taxon>
        <taxon>Eutheria</taxon>
        <taxon>Afrotheria</taxon>
        <taxon>Proboscidea</taxon>
        <taxon>Elephantidae</taxon>
        <taxon>Loxodonta</taxon>
    </lineage>
</organism>
<feature type="region of interest" description="Disordered" evidence="1">
    <location>
        <begin position="51"/>
        <end position="112"/>
    </location>
</feature>
<sequence length="370" mass="39631">VDTRCGARAGSGLYAAHNTPVCPRLAEKAVTRAIRESGKGMEKQEEELLVLERQDHHRRGPDGTRRAQSAFRPLSVHGGESSFLPSPGPLKRSLHCKSSEDNSIKTSQTPFLSSCTKRNAITSSYSSTQGIQPLKRRRGPATSQSQLPCKSTEKVSQEAQKPQTPNSKIQSEEVSGVTSGQKHNVRDCLPTSDSSRPRKHRIPLLGPRRGEPLVLPPSPQPGYQVTAEDLDQEKRAALQHININLRGEMEAKSGCSAPQPSVASPLPPPAAALPPPSLSHQQETRRRKQDSLGAVAVLEPAGVVTSSHPMCGRKPSSSGPLFFSLPPLLPATCNQASGKAKAKKSLAYMAPSSPAQSFAGHRNSRPSTSS</sequence>